<dbReference type="PRINTS" id="PR00996">
    <property type="entry name" value="CHERMTFRASE"/>
</dbReference>
<dbReference type="InterPro" id="IPR036804">
    <property type="entry name" value="CheR_N_sf"/>
</dbReference>
<name>A0AAU9DHR9_9FUSO</name>
<dbReference type="PANTHER" id="PTHR24422:SF10">
    <property type="entry name" value="CHEMOTAXIS PROTEIN METHYLTRANSFERASE 2"/>
    <property type="match status" value="1"/>
</dbReference>
<evidence type="ECO:0000259" key="6">
    <source>
        <dbReference type="PROSITE" id="PS50123"/>
    </source>
</evidence>
<evidence type="ECO:0000256" key="2">
    <source>
        <dbReference type="ARBA" id="ARBA00012534"/>
    </source>
</evidence>
<sequence>MVNSKFSRRKIVEEKDDVEFKLEEFYTIRDFIYSKSGIYFKENKIELLRNRIIKKIKDNSFNSFKEYYYYLKYNSDEKEFKLLMDAITINETKFFRNNILMSNFEAVILPEILKEKEINREKYIKILSVGCSTGEEPYTIAMILEENKDILMEKGISYKIVAGDISSKALNSAKEGIYKTTQFRATKDKYIKKYFKVIGEGKYEIDFSLKSKIDFNYLNLADLNSLKSLGNFDIIFCRNVMIYFDNDFKTKLIKQFYEMLNENGYLFIGYSESLFSINNDFKLKQLNGSIVYKKEAEKCQKY</sequence>
<dbReference type="EC" id="2.1.1.80" evidence="2"/>
<proteinExistence type="predicted"/>
<evidence type="ECO:0000256" key="1">
    <source>
        <dbReference type="ARBA" id="ARBA00001541"/>
    </source>
</evidence>
<dbReference type="InterPro" id="IPR000780">
    <property type="entry name" value="CheR_MeTrfase"/>
</dbReference>
<keyword evidence="3 7" id="KW-0489">Methyltransferase</keyword>
<dbReference type="InterPro" id="IPR029063">
    <property type="entry name" value="SAM-dependent_MTases_sf"/>
</dbReference>
<dbReference type="PIRSF" id="PIRSF000410">
    <property type="entry name" value="CheR"/>
    <property type="match status" value="1"/>
</dbReference>
<dbReference type="GO" id="GO:0008983">
    <property type="term" value="F:protein-glutamate O-methyltransferase activity"/>
    <property type="evidence" value="ECO:0007669"/>
    <property type="project" value="UniProtKB-EC"/>
</dbReference>
<dbReference type="PANTHER" id="PTHR24422">
    <property type="entry name" value="CHEMOTAXIS PROTEIN METHYLTRANSFERASE"/>
    <property type="match status" value="1"/>
</dbReference>
<reference evidence="7 8" key="1">
    <citation type="submission" date="2022-11" db="EMBL/GenBank/DDBJ databases">
        <title>Haliovirga abyssi gen. nov., sp. nov., a mesophilic fermentative bacterium isolated from the Iheya North hydrothermal field and the proposal of Haliovirgaceae fam. nov.</title>
        <authorList>
            <person name="Miyazaki U."/>
            <person name="Tame A."/>
            <person name="Miyazaki J."/>
            <person name="Takai K."/>
            <person name="Sawayama S."/>
            <person name="Kitajima M."/>
            <person name="Okamoto A."/>
            <person name="Nakagawa S."/>
        </authorList>
    </citation>
    <scope>NUCLEOTIDE SEQUENCE [LARGE SCALE GENOMIC DNA]</scope>
    <source>
        <strain evidence="7 8">IC12</strain>
    </source>
</reference>
<keyword evidence="4" id="KW-0808">Transferase</keyword>
<dbReference type="RefSeq" id="WP_307905226.1">
    <property type="nucleotide sequence ID" value="NZ_AP027059.1"/>
</dbReference>
<dbReference type="Proteomes" id="UP001321582">
    <property type="component" value="Chromosome"/>
</dbReference>
<accession>A0AAU9DHR9</accession>
<evidence type="ECO:0000256" key="4">
    <source>
        <dbReference type="ARBA" id="ARBA00022679"/>
    </source>
</evidence>
<dbReference type="AlphaFoldDB" id="A0AAU9DHR9"/>
<comment type="catalytic activity">
    <reaction evidence="1">
        <text>L-glutamyl-[protein] + S-adenosyl-L-methionine = [protein]-L-glutamate 5-O-methyl ester + S-adenosyl-L-homocysteine</text>
        <dbReference type="Rhea" id="RHEA:24452"/>
        <dbReference type="Rhea" id="RHEA-COMP:10208"/>
        <dbReference type="Rhea" id="RHEA-COMP:10311"/>
        <dbReference type="ChEBI" id="CHEBI:29973"/>
        <dbReference type="ChEBI" id="CHEBI:57856"/>
        <dbReference type="ChEBI" id="CHEBI:59789"/>
        <dbReference type="ChEBI" id="CHEBI:82795"/>
        <dbReference type="EC" id="2.1.1.80"/>
    </reaction>
</comment>
<keyword evidence="8" id="KW-1185">Reference proteome</keyword>
<evidence type="ECO:0000313" key="8">
    <source>
        <dbReference type="Proteomes" id="UP001321582"/>
    </source>
</evidence>
<dbReference type="Pfam" id="PF01739">
    <property type="entry name" value="CheR"/>
    <property type="match status" value="1"/>
</dbReference>
<organism evidence="7 8">
    <name type="scientific">Haliovirga abyssi</name>
    <dbReference type="NCBI Taxonomy" id="2996794"/>
    <lineage>
        <taxon>Bacteria</taxon>
        <taxon>Fusobacteriati</taxon>
        <taxon>Fusobacteriota</taxon>
        <taxon>Fusobacteriia</taxon>
        <taxon>Fusobacteriales</taxon>
        <taxon>Haliovirgaceae</taxon>
        <taxon>Haliovirga</taxon>
    </lineage>
</organism>
<dbReference type="InterPro" id="IPR022641">
    <property type="entry name" value="CheR_N"/>
</dbReference>
<keyword evidence="5" id="KW-0949">S-adenosyl-L-methionine</keyword>
<dbReference type="InterPro" id="IPR050903">
    <property type="entry name" value="Bact_Chemotaxis_MeTrfase"/>
</dbReference>
<dbReference type="InterPro" id="IPR022642">
    <property type="entry name" value="CheR_C"/>
</dbReference>
<dbReference type="Pfam" id="PF03705">
    <property type="entry name" value="CheR_N"/>
    <property type="match status" value="1"/>
</dbReference>
<dbReference type="PROSITE" id="PS50123">
    <property type="entry name" value="CHER"/>
    <property type="match status" value="1"/>
</dbReference>
<dbReference type="EMBL" id="AP027059">
    <property type="protein sequence ID" value="BDU50294.1"/>
    <property type="molecule type" value="Genomic_DNA"/>
</dbReference>
<dbReference type="Gene3D" id="3.40.50.150">
    <property type="entry name" value="Vaccinia Virus protein VP39"/>
    <property type="match status" value="1"/>
</dbReference>
<dbReference type="KEGG" id="haby:HLVA_08630"/>
<dbReference type="GO" id="GO:0032259">
    <property type="term" value="P:methylation"/>
    <property type="evidence" value="ECO:0007669"/>
    <property type="project" value="UniProtKB-KW"/>
</dbReference>
<evidence type="ECO:0000313" key="7">
    <source>
        <dbReference type="EMBL" id="BDU50294.1"/>
    </source>
</evidence>
<evidence type="ECO:0000256" key="3">
    <source>
        <dbReference type="ARBA" id="ARBA00022603"/>
    </source>
</evidence>
<dbReference type="SMART" id="SM00138">
    <property type="entry name" value="MeTrc"/>
    <property type="match status" value="1"/>
</dbReference>
<dbReference type="InterPro" id="IPR026024">
    <property type="entry name" value="Chemotaxis_MeTrfase_CheR"/>
</dbReference>
<dbReference type="Gene3D" id="1.10.155.10">
    <property type="entry name" value="Chemotaxis receptor methyltransferase CheR, N-terminal domain"/>
    <property type="match status" value="1"/>
</dbReference>
<evidence type="ECO:0000256" key="5">
    <source>
        <dbReference type="ARBA" id="ARBA00022691"/>
    </source>
</evidence>
<protein>
    <recommendedName>
        <fullName evidence="2">protein-glutamate O-methyltransferase</fullName>
        <ecNumber evidence="2">2.1.1.80</ecNumber>
    </recommendedName>
</protein>
<dbReference type="SUPFAM" id="SSF47757">
    <property type="entry name" value="Chemotaxis receptor methyltransferase CheR, N-terminal domain"/>
    <property type="match status" value="1"/>
</dbReference>
<dbReference type="SUPFAM" id="SSF53335">
    <property type="entry name" value="S-adenosyl-L-methionine-dependent methyltransferases"/>
    <property type="match status" value="1"/>
</dbReference>
<dbReference type="CDD" id="cd02440">
    <property type="entry name" value="AdoMet_MTases"/>
    <property type="match status" value="1"/>
</dbReference>
<gene>
    <name evidence="7" type="primary">cheR-2</name>
    <name evidence="7" type="ORF">HLVA_08630</name>
</gene>
<feature type="domain" description="CheR-type methyltransferase" evidence="6">
    <location>
        <begin position="13"/>
        <end position="297"/>
    </location>
</feature>